<organism evidence="1 2">
    <name type="scientific">Trichoderma longibrachiatum ATCC 18648</name>
    <dbReference type="NCBI Taxonomy" id="983965"/>
    <lineage>
        <taxon>Eukaryota</taxon>
        <taxon>Fungi</taxon>
        <taxon>Dikarya</taxon>
        <taxon>Ascomycota</taxon>
        <taxon>Pezizomycotina</taxon>
        <taxon>Sordariomycetes</taxon>
        <taxon>Hypocreomycetidae</taxon>
        <taxon>Hypocreales</taxon>
        <taxon>Hypocreaceae</taxon>
        <taxon>Trichoderma</taxon>
    </lineage>
</organism>
<keyword evidence="2" id="KW-1185">Reference proteome</keyword>
<dbReference type="InterPro" id="IPR027417">
    <property type="entry name" value="P-loop_NTPase"/>
</dbReference>
<gene>
    <name evidence="1" type="ORF">M440DRAFT_1362307</name>
</gene>
<protein>
    <recommendedName>
        <fullName evidence="3">DNA2/NAM7 helicase helicase domain-containing protein</fullName>
    </recommendedName>
</protein>
<evidence type="ECO:0000313" key="1">
    <source>
        <dbReference type="EMBL" id="PTB73133.1"/>
    </source>
</evidence>
<dbReference type="STRING" id="983965.A0A2T4BUY1"/>
<evidence type="ECO:0008006" key="3">
    <source>
        <dbReference type="Google" id="ProtNLM"/>
    </source>
</evidence>
<dbReference type="Proteomes" id="UP000240760">
    <property type="component" value="Unassembled WGS sequence"/>
</dbReference>
<dbReference type="Gene3D" id="3.40.50.300">
    <property type="entry name" value="P-loop containing nucleotide triphosphate hydrolases"/>
    <property type="match status" value="1"/>
</dbReference>
<dbReference type="AlphaFoldDB" id="A0A2T4BUY1"/>
<dbReference type="SUPFAM" id="SSF52540">
    <property type="entry name" value="P-loop containing nucleoside triphosphate hydrolases"/>
    <property type="match status" value="1"/>
</dbReference>
<proteinExistence type="predicted"/>
<name>A0A2T4BUY1_TRILO</name>
<reference evidence="1 2" key="1">
    <citation type="submission" date="2016-07" db="EMBL/GenBank/DDBJ databases">
        <title>Multiple horizontal gene transfer events from other fungi enriched the ability of initially mycotrophic Trichoderma (Ascomycota) to feed on dead plant biomass.</title>
        <authorList>
            <consortium name="DOE Joint Genome Institute"/>
            <person name="Aerts A."/>
            <person name="Atanasova L."/>
            <person name="Chenthamara K."/>
            <person name="Zhang J."/>
            <person name="Grujic M."/>
            <person name="Henrissat B."/>
            <person name="Kuo A."/>
            <person name="Salamov A."/>
            <person name="Lipzen A."/>
            <person name="Labutti K."/>
            <person name="Barry K."/>
            <person name="Miao Y."/>
            <person name="Rahimi M.J."/>
            <person name="Shen Q."/>
            <person name="Grigoriev I.V."/>
            <person name="Kubicek C.P."/>
            <person name="Druzhinina I.S."/>
        </authorList>
    </citation>
    <scope>NUCLEOTIDE SEQUENCE [LARGE SCALE GENOMIC DNA]</scope>
    <source>
        <strain evidence="1 2">ATCC 18648</strain>
    </source>
</reference>
<dbReference type="OrthoDB" id="4898452at2759"/>
<evidence type="ECO:0000313" key="2">
    <source>
        <dbReference type="Proteomes" id="UP000240760"/>
    </source>
</evidence>
<dbReference type="EMBL" id="KZ679139">
    <property type="protein sequence ID" value="PTB73133.1"/>
    <property type="molecule type" value="Genomic_DNA"/>
</dbReference>
<sequence>MSESVMSETPEVKKVPSYKKEAVDAAVFVGNDLGPIGLSLRVPLSKPQTSNERRGFGVCHRFDPSLRGGGSVAPADHAPIVVRLPREGCSWAFDEASVPVYDRFPNATGREKGLTVIQATLAQEARVTVLGFGMPFADADDPEVEGWISDNKPIASDATLLDFLGQRKFCMLVRLAPDVASKRFSLEKLPPPFAYPYGTNQRWDVGKYKDLIRINKGQQFWKVYSHDDDDHHMATVIQSNVQDAMWLDDMAIKIAESKFLAYFIRPDSKASRADTHCLYVVVAMPNGFISEHQKAWSCLSKKELLLLHLYDNPVNNEPDAIWKCKIVDRPAKKPGLALHNVESWELVLEAHPPKRAERSPDYVVKDFADRAEANDALKQGIEHWYHVSLCFDAGLMDCKRRVEAVSLFHPLAEPSNPFRWGLPDPTMPAKAQQALKDKEPANQAQVEAQLRDRMELHRAIVRGNGFYDCMVKTDAPRCIVEATSSLSLVGTDVLFRRLPCVNFLEFGDSVRAEAIVNEALPHDRDRFRAYLSNRPLGFGIIAGEPAAGKTTIGAAATAAMVERYGRVLCSAPTDAAVDDFAACLDARTRAVVEACNRVEGQGAAKHHRHRLVIRACHPSAEVDAFNALLRDPKLGNKAAPKGWEPRWKLHLSLAFWFLAVLGSPAVPELHPEDSQDLWDLRHQIDSTEPELERLRDVATGATTWEQYEKGGLVPNKTVEFYLLRLLPYVNMLCVTPAESEDAGKMNRADLYCVWGNTCLPCLIFGDTRQQCPTVLTPDDKDSDGNCLNRFARNGSISALVFLMATGLPVYRLFTRSL</sequence>
<accession>A0A2T4BUY1</accession>